<sequence>MGYVKSMLPDDWEPEYDQSRKYKYLCRSGVFNPNIRDKWLPRWYDIPFEECLFASDWKDSSGTIEDWKKEADMGSVMLLTDLPKGTNYKQHLKILKT</sequence>
<evidence type="ECO:0000313" key="1">
    <source>
        <dbReference type="EMBL" id="SVB82179.1"/>
    </source>
</evidence>
<accession>A0A382H4S0</accession>
<reference evidence="1" key="1">
    <citation type="submission" date="2018-05" db="EMBL/GenBank/DDBJ databases">
        <authorList>
            <person name="Lanie J.A."/>
            <person name="Ng W.-L."/>
            <person name="Kazmierczak K.M."/>
            <person name="Andrzejewski T.M."/>
            <person name="Davidsen T.M."/>
            <person name="Wayne K.J."/>
            <person name="Tettelin H."/>
            <person name="Glass J.I."/>
            <person name="Rusch D."/>
            <person name="Podicherti R."/>
            <person name="Tsui H.-C.T."/>
            <person name="Winkler M.E."/>
        </authorList>
    </citation>
    <scope>NUCLEOTIDE SEQUENCE</scope>
</reference>
<gene>
    <name evidence="1" type="ORF">METZ01_LOCUS235033</name>
</gene>
<dbReference type="AlphaFoldDB" id="A0A382H4S0"/>
<feature type="non-terminal residue" evidence="1">
    <location>
        <position position="97"/>
    </location>
</feature>
<proteinExistence type="predicted"/>
<name>A0A382H4S0_9ZZZZ</name>
<protein>
    <submittedName>
        <fullName evidence="1">Uncharacterized protein</fullName>
    </submittedName>
</protein>
<organism evidence="1">
    <name type="scientific">marine metagenome</name>
    <dbReference type="NCBI Taxonomy" id="408172"/>
    <lineage>
        <taxon>unclassified sequences</taxon>
        <taxon>metagenomes</taxon>
        <taxon>ecological metagenomes</taxon>
    </lineage>
</organism>
<dbReference type="EMBL" id="UINC01059125">
    <property type="protein sequence ID" value="SVB82179.1"/>
    <property type="molecule type" value="Genomic_DNA"/>
</dbReference>